<keyword evidence="3" id="KW-0378">Hydrolase</keyword>
<gene>
    <name evidence="3" type="ORF">RM553_16160</name>
</gene>
<dbReference type="PANTHER" id="PTHR10963">
    <property type="entry name" value="GLYCOSYL HYDROLASE-RELATED"/>
    <property type="match status" value="1"/>
</dbReference>
<comment type="caution">
    <text evidence="3">The sequence shown here is derived from an EMBL/GenBank/DDBJ whole genome shotgun (WGS) entry which is preliminary data.</text>
</comment>
<dbReference type="Proteomes" id="UP001262889">
    <property type="component" value="Unassembled WGS sequence"/>
</dbReference>
<protein>
    <submittedName>
        <fullName evidence="3">Glycoside hydrolase family 16 protein</fullName>
    </submittedName>
</protein>
<evidence type="ECO:0000259" key="2">
    <source>
        <dbReference type="PROSITE" id="PS51762"/>
    </source>
</evidence>
<dbReference type="RefSeq" id="WP_311535990.1">
    <property type="nucleotide sequence ID" value="NZ_JAVRHQ010000025.1"/>
</dbReference>
<evidence type="ECO:0000256" key="1">
    <source>
        <dbReference type="ARBA" id="ARBA00006865"/>
    </source>
</evidence>
<dbReference type="EMBL" id="JAVRHQ010000025">
    <property type="protein sequence ID" value="MDT0644374.1"/>
    <property type="molecule type" value="Genomic_DNA"/>
</dbReference>
<evidence type="ECO:0000313" key="3">
    <source>
        <dbReference type="EMBL" id="MDT0644374.1"/>
    </source>
</evidence>
<dbReference type="PANTHER" id="PTHR10963:SF55">
    <property type="entry name" value="GLYCOSIDE HYDROLASE FAMILY 16 PROTEIN"/>
    <property type="match status" value="1"/>
</dbReference>
<feature type="domain" description="GH16" evidence="2">
    <location>
        <begin position="19"/>
        <end position="264"/>
    </location>
</feature>
<dbReference type="Gene3D" id="2.60.120.200">
    <property type="match status" value="1"/>
</dbReference>
<reference evidence="3 4" key="1">
    <citation type="submission" date="2023-09" db="EMBL/GenBank/DDBJ databases">
        <authorList>
            <person name="Rey-Velasco X."/>
        </authorList>
    </citation>
    <scope>NUCLEOTIDE SEQUENCE [LARGE SCALE GENOMIC DNA]</scope>
    <source>
        <strain evidence="3 4">F363</strain>
    </source>
</reference>
<dbReference type="PROSITE" id="PS51762">
    <property type="entry name" value="GH16_2"/>
    <property type="match status" value="1"/>
</dbReference>
<name>A0ABU3CDG4_9FLAO</name>
<sequence>MLNFKANAQFENSHLIFSEEFNYNGLPDEGKWNYEEGYVRNMEPQYYTKKRKKNARVKKGNLIIEGLKENIKNSFYKKDSTHWRNSPKRTKYTSASINTLRNFSFKYGYVEVKAKLPQGKGVWPAIWMLGTDVNEVEWPFSGEIDIMEFVGKDENHIHGTVHYPADNEQQYTSNGSKLPVEDLHSDFHVYGLNWTKDKLEFYFDGKLYHTFHIEDAGDMAYIFRKPYYLLINLALGGGWAGELDESILPQQFVIDYVKVYQPGK</sequence>
<dbReference type="InterPro" id="IPR000757">
    <property type="entry name" value="Beta-glucanase-like"/>
</dbReference>
<accession>A0ABU3CDG4</accession>
<dbReference type="InterPro" id="IPR050546">
    <property type="entry name" value="Glycosyl_Hydrlase_16"/>
</dbReference>
<organism evidence="3 4">
    <name type="scientific">Autumnicola tepida</name>
    <dbReference type="NCBI Taxonomy" id="3075595"/>
    <lineage>
        <taxon>Bacteria</taxon>
        <taxon>Pseudomonadati</taxon>
        <taxon>Bacteroidota</taxon>
        <taxon>Flavobacteriia</taxon>
        <taxon>Flavobacteriales</taxon>
        <taxon>Flavobacteriaceae</taxon>
        <taxon>Autumnicola</taxon>
    </lineage>
</organism>
<evidence type="ECO:0000313" key="4">
    <source>
        <dbReference type="Proteomes" id="UP001262889"/>
    </source>
</evidence>
<dbReference type="Pfam" id="PF00722">
    <property type="entry name" value="Glyco_hydro_16"/>
    <property type="match status" value="1"/>
</dbReference>
<keyword evidence="4" id="KW-1185">Reference proteome</keyword>
<dbReference type="SUPFAM" id="SSF49899">
    <property type="entry name" value="Concanavalin A-like lectins/glucanases"/>
    <property type="match status" value="1"/>
</dbReference>
<comment type="similarity">
    <text evidence="1">Belongs to the glycosyl hydrolase 16 family.</text>
</comment>
<dbReference type="GO" id="GO:0016787">
    <property type="term" value="F:hydrolase activity"/>
    <property type="evidence" value="ECO:0007669"/>
    <property type="project" value="UniProtKB-KW"/>
</dbReference>
<dbReference type="CDD" id="cd08023">
    <property type="entry name" value="GH16_laminarinase_like"/>
    <property type="match status" value="1"/>
</dbReference>
<dbReference type="InterPro" id="IPR013320">
    <property type="entry name" value="ConA-like_dom_sf"/>
</dbReference>
<proteinExistence type="inferred from homology"/>